<evidence type="ECO:0000313" key="3">
    <source>
        <dbReference type="Proteomes" id="UP001165396"/>
    </source>
</evidence>
<proteinExistence type="predicted"/>
<accession>A0ABT1YYH2</accession>
<evidence type="ECO:0000313" key="2">
    <source>
        <dbReference type="EMBL" id="MCR8825932.1"/>
    </source>
</evidence>
<name>A0ABT1YYH2_9RHOB</name>
<keyword evidence="1" id="KW-0812">Transmembrane</keyword>
<dbReference type="Pfam" id="PF09838">
    <property type="entry name" value="DUF2065"/>
    <property type="match status" value="1"/>
</dbReference>
<gene>
    <name evidence="2" type="ORF">NTA49_05225</name>
</gene>
<feature type="transmembrane region" description="Helical" evidence="1">
    <location>
        <begin position="42"/>
        <end position="62"/>
    </location>
</feature>
<protein>
    <submittedName>
        <fullName evidence="2">DUF2065 domain-containing protein</fullName>
    </submittedName>
</protein>
<organism evidence="2 3">
    <name type="scientific">Pseudosulfitobacter koreensis</name>
    <dbReference type="NCBI Taxonomy" id="2968472"/>
    <lineage>
        <taxon>Bacteria</taxon>
        <taxon>Pseudomonadati</taxon>
        <taxon>Pseudomonadota</taxon>
        <taxon>Alphaproteobacteria</taxon>
        <taxon>Rhodobacterales</taxon>
        <taxon>Roseobacteraceae</taxon>
        <taxon>Pseudosulfitobacter</taxon>
    </lineage>
</organism>
<keyword evidence="1" id="KW-1133">Transmembrane helix</keyword>
<sequence length="65" mass="7009">MAWVLMALGLVLMVEGLAYVLAPSLIERVLELLRSLPEAARRQIGFLALVSGLLLVSVAYQLGLS</sequence>
<comment type="caution">
    <text evidence="2">The sequence shown here is derived from an EMBL/GenBank/DDBJ whole genome shotgun (WGS) entry which is preliminary data.</text>
</comment>
<dbReference type="RefSeq" id="WP_258293603.1">
    <property type="nucleotide sequence ID" value="NZ_JANKJG010000002.1"/>
</dbReference>
<keyword evidence="1" id="KW-0472">Membrane</keyword>
<evidence type="ECO:0000256" key="1">
    <source>
        <dbReference type="SAM" id="Phobius"/>
    </source>
</evidence>
<dbReference type="InterPro" id="IPR019201">
    <property type="entry name" value="DUF2065"/>
</dbReference>
<keyword evidence="3" id="KW-1185">Reference proteome</keyword>
<dbReference type="Proteomes" id="UP001165396">
    <property type="component" value="Unassembled WGS sequence"/>
</dbReference>
<dbReference type="EMBL" id="JANKJG010000002">
    <property type="protein sequence ID" value="MCR8825932.1"/>
    <property type="molecule type" value="Genomic_DNA"/>
</dbReference>
<reference evidence="2" key="1">
    <citation type="submission" date="2022-07" db="EMBL/GenBank/DDBJ databases">
        <title>Pseudosulfitobacter sp. strain AP-MA-4, whole genome sequence.</title>
        <authorList>
            <person name="Jiang Y."/>
        </authorList>
    </citation>
    <scope>NUCLEOTIDE SEQUENCE</scope>
    <source>
        <strain evidence="2">AP-MA-4</strain>
    </source>
</reference>